<feature type="chain" id="PRO_5045475464" description="Capsule assembly protein Wzi" evidence="1">
    <location>
        <begin position="29"/>
        <end position="496"/>
    </location>
</feature>
<dbReference type="EMBL" id="CAJRAU010000001">
    <property type="protein sequence ID" value="CAG5067526.1"/>
    <property type="molecule type" value="Genomic_DNA"/>
</dbReference>
<evidence type="ECO:0000313" key="3">
    <source>
        <dbReference type="Proteomes" id="UP000679725"/>
    </source>
</evidence>
<dbReference type="InterPro" id="IPR038636">
    <property type="entry name" value="Wzi_sf"/>
</dbReference>
<gene>
    <name evidence="2" type="ORF">DYBT9623_00247</name>
</gene>
<keyword evidence="1" id="KW-0732">Signal</keyword>
<comment type="caution">
    <text evidence="2">The sequence shown here is derived from an EMBL/GenBank/DDBJ whole genome shotgun (WGS) entry which is preliminary data.</text>
</comment>
<sequence length="496" mass="55238">MMILTTKRAIRFARTSCIFLLVSGIGYAQNTTENVTYADSSGASVSVAGYMGSSGRTPFWIQSNQFGTIPKTGPAAVISGEVSYFKPLGSTSGHWRVGVGAEATAFISNQNKILLPQGHATLRYKNWELFAGRKKQWVGLADSTLGTGSYAWSTNALPIPKVQLGTIGFVPVPFTQGWISFQGFYSDGWFERERPVTPGLRLHQKSLYGRIGKPHSKLKLYGGFNHQVQWSGKSDFNTIDGEMPKGFKNYLNVIFGTRGAENASHFDETNRVGNHLGSIDLAMEIETEPVQILIYRQHIYEDGSLFWLNNIADGLNGVRFKRKKAGRSNFEINTLLLEYLHTKSQGGPEADDNLPGWKRGKDDYFNNGQVRDGWSYFDRTIGTPFITPTSDTRWNWPNYANFFTSNNRVAVMHVGVEGTLLRQVSWLGKFSYSRNFGVYDSPFEGSPAQFSALLSLQTQPGFVKNTVLKVMLATDLGDLYPRNYGAGISIARLFSY</sequence>
<feature type="signal peptide" evidence="1">
    <location>
        <begin position="1"/>
        <end position="28"/>
    </location>
</feature>
<accession>A0ABM8UJ36</accession>
<reference evidence="2 3" key="1">
    <citation type="submission" date="2021-04" db="EMBL/GenBank/DDBJ databases">
        <authorList>
            <person name="Rodrigo-Torres L."/>
            <person name="Arahal R. D."/>
            <person name="Lucena T."/>
        </authorList>
    </citation>
    <scope>NUCLEOTIDE SEQUENCE [LARGE SCALE GENOMIC DNA]</scope>
    <source>
        <strain evidence="2 3">CECT 9623</strain>
    </source>
</reference>
<name>A0ABM8UJ36_9BACT</name>
<dbReference type="InterPro" id="IPR026950">
    <property type="entry name" value="Caps_assemb_Wzi"/>
</dbReference>
<dbReference type="Proteomes" id="UP000679725">
    <property type="component" value="Unassembled WGS sequence"/>
</dbReference>
<evidence type="ECO:0008006" key="4">
    <source>
        <dbReference type="Google" id="ProtNLM"/>
    </source>
</evidence>
<evidence type="ECO:0000313" key="2">
    <source>
        <dbReference type="EMBL" id="CAG5067526.1"/>
    </source>
</evidence>
<protein>
    <recommendedName>
        <fullName evidence="4">Capsule assembly protein Wzi</fullName>
    </recommendedName>
</protein>
<organism evidence="2 3">
    <name type="scientific">Dyadobacter linearis</name>
    <dbReference type="NCBI Taxonomy" id="2823330"/>
    <lineage>
        <taxon>Bacteria</taxon>
        <taxon>Pseudomonadati</taxon>
        <taxon>Bacteroidota</taxon>
        <taxon>Cytophagia</taxon>
        <taxon>Cytophagales</taxon>
        <taxon>Spirosomataceae</taxon>
        <taxon>Dyadobacter</taxon>
    </lineage>
</organism>
<dbReference type="RefSeq" id="WP_229254473.1">
    <property type="nucleotide sequence ID" value="NZ_CAJRAU010000001.1"/>
</dbReference>
<keyword evidence="3" id="KW-1185">Reference proteome</keyword>
<dbReference type="Pfam" id="PF14052">
    <property type="entry name" value="Caps_assemb_Wzi"/>
    <property type="match status" value="1"/>
</dbReference>
<proteinExistence type="predicted"/>
<evidence type="ECO:0000256" key="1">
    <source>
        <dbReference type="SAM" id="SignalP"/>
    </source>
</evidence>
<dbReference type="Gene3D" id="2.40.160.130">
    <property type="entry name" value="Capsule assembly protein Wzi"/>
    <property type="match status" value="1"/>
</dbReference>